<evidence type="ECO:0000259" key="8">
    <source>
        <dbReference type="Pfam" id="PF01757"/>
    </source>
</evidence>
<feature type="transmembrane region" description="Helical" evidence="7">
    <location>
        <begin position="52"/>
        <end position="77"/>
    </location>
</feature>
<name>A0A540VFG2_9CHLR</name>
<keyword evidence="4 7" id="KW-0812">Transmembrane</keyword>
<evidence type="ECO:0000256" key="4">
    <source>
        <dbReference type="ARBA" id="ARBA00022692"/>
    </source>
</evidence>
<evidence type="ECO:0000256" key="3">
    <source>
        <dbReference type="ARBA" id="ARBA00022475"/>
    </source>
</evidence>
<dbReference type="InterPro" id="IPR002656">
    <property type="entry name" value="Acyl_transf_3_dom"/>
</dbReference>
<dbReference type="PANTHER" id="PTHR40074:SF2">
    <property type="entry name" value="O-ACETYLTRANSFERASE WECH"/>
    <property type="match status" value="1"/>
</dbReference>
<evidence type="ECO:0000256" key="2">
    <source>
        <dbReference type="ARBA" id="ARBA00007400"/>
    </source>
</evidence>
<evidence type="ECO:0000256" key="6">
    <source>
        <dbReference type="ARBA" id="ARBA00023136"/>
    </source>
</evidence>
<dbReference type="OrthoDB" id="151888at2"/>
<dbReference type="AlphaFoldDB" id="A0A540VFG2"/>
<feature type="transmembrane region" description="Helical" evidence="7">
    <location>
        <begin position="140"/>
        <end position="161"/>
    </location>
</feature>
<feature type="transmembrane region" description="Helical" evidence="7">
    <location>
        <begin position="97"/>
        <end position="118"/>
    </location>
</feature>
<feature type="transmembrane region" description="Helical" evidence="7">
    <location>
        <begin position="306"/>
        <end position="324"/>
    </location>
</feature>
<dbReference type="FunCoup" id="A0A540VFG2">
    <property type="interactions" value="18"/>
</dbReference>
<accession>A0A540VFG2</accession>
<organism evidence="9 10">
    <name type="scientific">Litorilinea aerophila</name>
    <dbReference type="NCBI Taxonomy" id="1204385"/>
    <lineage>
        <taxon>Bacteria</taxon>
        <taxon>Bacillati</taxon>
        <taxon>Chloroflexota</taxon>
        <taxon>Caldilineae</taxon>
        <taxon>Caldilineales</taxon>
        <taxon>Caldilineaceae</taxon>
        <taxon>Litorilinea</taxon>
    </lineage>
</organism>
<evidence type="ECO:0000313" key="10">
    <source>
        <dbReference type="Proteomes" id="UP000317371"/>
    </source>
</evidence>
<dbReference type="RefSeq" id="WP_141610314.1">
    <property type="nucleotide sequence ID" value="NZ_VIGC02000013.1"/>
</dbReference>
<gene>
    <name evidence="9" type="ORF">FKZ61_11675</name>
</gene>
<keyword evidence="9" id="KW-0012">Acyltransferase</keyword>
<comment type="subcellular location">
    <subcellularLocation>
        <location evidence="1">Cell membrane</location>
        <topology evidence="1">Multi-pass membrane protein</topology>
    </subcellularLocation>
</comment>
<dbReference type="InParanoid" id="A0A540VFG2"/>
<feature type="transmembrane region" description="Helical" evidence="7">
    <location>
        <begin position="276"/>
        <end position="294"/>
    </location>
</feature>
<dbReference type="GO" id="GO:0016413">
    <property type="term" value="F:O-acetyltransferase activity"/>
    <property type="evidence" value="ECO:0007669"/>
    <property type="project" value="TreeGrafter"/>
</dbReference>
<evidence type="ECO:0000256" key="7">
    <source>
        <dbReference type="SAM" id="Phobius"/>
    </source>
</evidence>
<keyword evidence="9" id="KW-0808">Transferase</keyword>
<keyword evidence="5 7" id="KW-1133">Transmembrane helix</keyword>
<comment type="similarity">
    <text evidence="2">Belongs to the acyltransferase 3 family.</text>
</comment>
<feature type="transmembrane region" description="Helical" evidence="7">
    <location>
        <begin position="236"/>
        <end position="256"/>
    </location>
</feature>
<dbReference type="PANTHER" id="PTHR40074">
    <property type="entry name" value="O-ACETYLTRANSFERASE WECH"/>
    <property type="match status" value="1"/>
</dbReference>
<evidence type="ECO:0000313" key="9">
    <source>
        <dbReference type="EMBL" id="TQE95495.1"/>
    </source>
</evidence>
<keyword evidence="3" id="KW-1003">Cell membrane</keyword>
<dbReference type="GO" id="GO:0005886">
    <property type="term" value="C:plasma membrane"/>
    <property type="evidence" value="ECO:0007669"/>
    <property type="project" value="UniProtKB-SubCell"/>
</dbReference>
<protein>
    <submittedName>
        <fullName evidence="9">Acyltransferase</fullName>
    </submittedName>
</protein>
<feature type="transmembrane region" description="Helical" evidence="7">
    <location>
        <begin position="168"/>
        <end position="185"/>
    </location>
</feature>
<evidence type="ECO:0000256" key="1">
    <source>
        <dbReference type="ARBA" id="ARBA00004651"/>
    </source>
</evidence>
<comment type="caution">
    <text evidence="9">The sequence shown here is derived from an EMBL/GenBank/DDBJ whole genome shotgun (WGS) entry which is preliminary data.</text>
</comment>
<dbReference type="EMBL" id="VIGC01000013">
    <property type="protein sequence ID" value="TQE95495.1"/>
    <property type="molecule type" value="Genomic_DNA"/>
</dbReference>
<keyword evidence="10" id="KW-1185">Reference proteome</keyword>
<sequence>MIRRLLLLNGLAIVGVVLNHTIGWGYVAMFWWTDRYRPVAVPDFSQMGGLSYWGLRFFEQLLMFSIPAFLFVSGYFIAVATGRTRSNVSPSVVRQRIVNLAIPYLLWSLIYFGANAVLEDQIFTPWQYLRLLLVGGAAQAFYYVPLVIQLYLLALLMVPLARSHWRPLLLASLAIQLVPLALRYPVLLGMDWPWAIQLERWFPAWFFPGHLFWFTVGVVVGFHVGDFRVWLARWKWWLLGLLVVTVPLGILEWEWILRASSQGWLGQERTFFDDLYSALAILTFLAFERVNLPAARQLADWGTRSYGIYLVHSLVLLVAMKVIYHAVPWLLAHQILLQPLLLALGLAVPLALMALVNRSPARRFYAYLFG</sequence>
<dbReference type="GO" id="GO:0009246">
    <property type="term" value="P:enterobacterial common antigen biosynthetic process"/>
    <property type="evidence" value="ECO:0007669"/>
    <property type="project" value="TreeGrafter"/>
</dbReference>
<dbReference type="Pfam" id="PF01757">
    <property type="entry name" value="Acyl_transf_3"/>
    <property type="match status" value="1"/>
</dbReference>
<evidence type="ECO:0000256" key="5">
    <source>
        <dbReference type="ARBA" id="ARBA00022989"/>
    </source>
</evidence>
<feature type="transmembrane region" description="Helical" evidence="7">
    <location>
        <begin position="7"/>
        <end position="32"/>
    </location>
</feature>
<feature type="domain" description="Acyltransferase 3" evidence="8">
    <location>
        <begin position="9"/>
        <end position="352"/>
    </location>
</feature>
<proteinExistence type="inferred from homology"/>
<feature type="transmembrane region" description="Helical" evidence="7">
    <location>
        <begin position="205"/>
        <end position="224"/>
    </location>
</feature>
<keyword evidence="6 7" id="KW-0472">Membrane</keyword>
<reference evidence="9 10" key="1">
    <citation type="submission" date="2019-06" db="EMBL/GenBank/DDBJ databases">
        <title>Genome sequence of Litorilinea aerophila BAA-2444.</title>
        <authorList>
            <person name="Maclea K.S."/>
            <person name="Maurais E.G."/>
            <person name="Iannazzi L.C."/>
        </authorList>
    </citation>
    <scope>NUCLEOTIDE SEQUENCE [LARGE SCALE GENOMIC DNA]</scope>
    <source>
        <strain evidence="9 10">ATCC BAA-2444</strain>
    </source>
</reference>
<dbReference type="Proteomes" id="UP000317371">
    <property type="component" value="Unassembled WGS sequence"/>
</dbReference>
<feature type="transmembrane region" description="Helical" evidence="7">
    <location>
        <begin position="336"/>
        <end position="356"/>
    </location>
</feature>